<dbReference type="WBParaSite" id="maker-uti_cns_0002125-snap-gene-0.6-mRNA-1">
    <property type="protein sequence ID" value="maker-uti_cns_0002125-snap-gene-0.6-mRNA-1"/>
    <property type="gene ID" value="maker-uti_cns_0002125-snap-gene-0.6"/>
</dbReference>
<evidence type="ECO:0000256" key="5">
    <source>
        <dbReference type="ARBA" id="ARBA00023146"/>
    </source>
</evidence>
<dbReference type="Gene3D" id="3.30.1360.30">
    <property type="entry name" value="GAD-like domain"/>
    <property type="match status" value="1"/>
</dbReference>
<proteinExistence type="predicted"/>
<sequence length="1204" mass="131265">WLRSLSSNAGSLATSLRSHACGQLSSSLAGQPATLCGWLARLRNRGQFALLRDRYGTVQVFVCCTMFIGSLSESSQFRNHSRIFPIPKYLCQNLPDSKIIVSESSQFRNHCVVPANPAARAALRSAPLESTLQVSGLVQLRPERDRNPSMPTGEIELVADTVTVMGPVANEAVPLLPQNADRGMSETRLKYRLVHPCWDFGAGTSADQPQLHRVWVISTGFRGTGHLALRSDSMQCRLELRSSLLHSLRRFLVEQHRFVELETPTLFRATPGGAREFVVPARLHRGRGERCQGYSLVQSPQQLKQLLMMAGFDRYFQLARCYRDESGRPDSIATGQEVELPGAVSDCRGVRGGVAKGLQGCWAVRVDDDSLSFHTFGIKFCSAGTDSKDFVLEDRAESASVLGMRGNDAAVDDDDDADPKPASGGWSRRVGWPRSVASVTALRLDRGGHPSGASSGVPTGALAASSSHWPTLLIILSGVQLPSFFVKTAPGFVGAGEQARSRGGLKELPRQVGLRDVGNAEELVGGSLQGLDVEGREFGFSEQGSLVGDAKATGHHSGAFVLLRFQLLPDRRRRVYEATMVSIAGCSEAAQSCRLRPVASSAESSANNDRWTDVSRFCQKALDEVNDVGRDLHPGQVGIERRAPDFAVALAKAAPACAGPLEYGPLRNTLLRALTDPARVRRSQVPHSIPPATRGKPRRKKHELTSAFNSSIRDQADSVYLNSERKLWRRQNGRNWPRAATKNRTVERRTNSGRRGASKNLGPLAVYQLASQCERPRVGLDCHRLQKLRHLVDEGVGFWINVDGQNVVCRLKLLDCRIVAFKQLLAEALLLDSSQTAECMGDRHSAEGSVPEFTQLDLEMSFADDSDIRPLVEAALLAAWPTDFNGERLPRPPSQPFQRISYADAMLRYGTDKPDTRFGLTAQRWTLPSSVTVVGFRVSADELTDGRQLTLPSVDALRQALAESPLAAGWQLSDGKTFRNETLVGLADCCGVADDDLVLHGPESQIGSQVAAARLALHSALVSTGSLPALDWRDWRLIWVDQFPLFEADNDSNSRLRSCHHPFTAPVPEHLDGLLSGELPPAEMIGRHFDLVCNGCELGGGSVRIHDPRLQKLVLEKVLGLDPEPMRHLIEALGHGAPPHVGIALGVDRLVSLLTGADCIADCMAFPKTQEGRCLLSGAPALIDANTLDYYRLRPAAEQTDCSN</sequence>
<protein>
    <submittedName>
        <fullName evidence="9">AA_TRNA_LIGASE_II domain-containing protein</fullName>
    </submittedName>
</protein>
<dbReference type="PANTHER" id="PTHR22594">
    <property type="entry name" value="ASPARTYL/LYSYL-TRNA SYNTHETASE"/>
    <property type="match status" value="1"/>
</dbReference>
<evidence type="ECO:0000256" key="4">
    <source>
        <dbReference type="ARBA" id="ARBA00022917"/>
    </source>
</evidence>
<reference evidence="9" key="1">
    <citation type="submission" date="2016-11" db="UniProtKB">
        <authorList>
            <consortium name="WormBaseParasite"/>
        </authorList>
    </citation>
    <scope>IDENTIFICATION</scope>
</reference>
<evidence type="ECO:0000256" key="2">
    <source>
        <dbReference type="ARBA" id="ARBA00022741"/>
    </source>
</evidence>
<evidence type="ECO:0000256" key="3">
    <source>
        <dbReference type="ARBA" id="ARBA00022840"/>
    </source>
</evidence>
<dbReference type="PANTHER" id="PTHR22594:SF5">
    <property type="entry name" value="ASPARTATE--TRNA LIGASE, MITOCHONDRIAL"/>
    <property type="match status" value="1"/>
</dbReference>
<dbReference type="GO" id="GO:0004815">
    <property type="term" value="F:aspartate-tRNA ligase activity"/>
    <property type="evidence" value="ECO:0007669"/>
    <property type="project" value="TreeGrafter"/>
</dbReference>
<keyword evidence="3" id="KW-0067">ATP-binding</keyword>
<feature type="domain" description="Aminoacyl-transfer RNA synthetases class-II family profile" evidence="7">
    <location>
        <begin position="238"/>
        <end position="1195"/>
    </location>
</feature>
<dbReference type="Gene3D" id="3.30.930.10">
    <property type="entry name" value="Bira Bifunctional Protein, Domain 2"/>
    <property type="match status" value="2"/>
</dbReference>
<evidence type="ECO:0000256" key="1">
    <source>
        <dbReference type="ARBA" id="ARBA00022598"/>
    </source>
</evidence>
<evidence type="ECO:0000256" key="6">
    <source>
        <dbReference type="SAM" id="MobiDB-lite"/>
    </source>
</evidence>
<organism evidence="8 9">
    <name type="scientific">Macrostomum lignano</name>
    <dbReference type="NCBI Taxonomy" id="282301"/>
    <lineage>
        <taxon>Eukaryota</taxon>
        <taxon>Metazoa</taxon>
        <taxon>Spiralia</taxon>
        <taxon>Lophotrochozoa</taxon>
        <taxon>Platyhelminthes</taxon>
        <taxon>Rhabditophora</taxon>
        <taxon>Macrostomorpha</taxon>
        <taxon>Macrostomida</taxon>
        <taxon>Macrostomidae</taxon>
        <taxon>Macrostomum</taxon>
    </lineage>
</organism>
<keyword evidence="4" id="KW-0648">Protein biosynthesis</keyword>
<dbReference type="SUPFAM" id="SSF50249">
    <property type="entry name" value="Nucleic acid-binding proteins"/>
    <property type="match status" value="1"/>
</dbReference>
<keyword evidence="5" id="KW-0030">Aminoacyl-tRNA synthetase</keyword>
<dbReference type="PROSITE" id="PS50862">
    <property type="entry name" value="AA_TRNA_LIGASE_II"/>
    <property type="match status" value="1"/>
</dbReference>
<dbReference type="Proteomes" id="UP000095280">
    <property type="component" value="Unplaced"/>
</dbReference>
<dbReference type="Gene3D" id="2.40.50.140">
    <property type="entry name" value="Nucleic acid-binding proteins"/>
    <property type="match status" value="1"/>
</dbReference>
<feature type="region of interest" description="Disordered" evidence="6">
    <location>
        <begin position="679"/>
        <end position="701"/>
    </location>
</feature>
<dbReference type="GO" id="GO:0006422">
    <property type="term" value="P:aspartyl-tRNA aminoacylation"/>
    <property type="evidence" value="ECO:0007669"/>
    <property type="project" value="TreeGrafter"/>
</dbReference>
<evidence type="ECO:0000313" key="9">
    <source>
        <dbReference type="WBParaSite" id="maker-uti_cns_0002125-snap-gene-0.6-mRNA-1"/>
    </source>
</evidence>
<dbReference type="GO" id="GO:0005739">
    <property type="term" value="C:mitochondrion"/>
    <property type="evidence" value="ECO:0007669"/>
    <property type="project" value="TreeGrafter"/>
</dbReference>
<dbReference type="InterPro" id="IPR004115">
    <property type="entry name" value="GAD-like_sf"/>
</dbReference>
<dbReference type="InterPro" id="IPR045864">
    <property type="entry name" value="aa-tRNA-synth_II/BPL/LPL"/>
</dbReference>
<keyword evidence="2" id="KW-0547">Nucleotide-binding</keyword>
<dbReference type="InterPro" id="IPR004364">
    <property type="entry name" value="Aa-tRNA-synt_II"/>
</dbReference>
<dbReference type="GO" id="GO:0005524">
    <property type="term" value="F:ATP binding"/>
    <property type="evidence" value="ECO:0007669"/>
    <property type="project" value="UniProtKB-KW"/>
</dbReference>
<dbReference type="InterPro" id="IPR006195">
    <property type="entry name" value="aa-tRNA-synth_II"/>
</dbReference>
<name>A0A1I8GJT0_9PLAT</name>
<dbReference type="SUPFAM" id="SSF55681">
    <property type="entry name" value="Class II aaRS and biotin synthetases"/>
    <property type="match status" value="2"/>
</dbReference>
<accession>A0A1I8GJT0</accession>
<keyword evidence="1" id="KW-0436">Ligase</keyword>
<evidence type="ECO:0000313" key="8">
    <source>
        <dbReference type="Proteomes" id="UP000095280"/>
    </source>
</evidence>
<keyword evidence="8" id="KW-1185">Reference proteome</keyword>
<evidence type="ECO:0000259" key="7">
    <source>
        <dbReference type="PROSITE" id="PS50862"/>
    </source>
</evidence>
<feature type="region of interest" description="Disordered" evidence="6">
    <location>
        <begin position="406"/>
        <end position="429"/>
    </location>
</feature>
<dbReference type="AlphaFoldDB" id="A0A1I8GJT0"/>
<dbReference type="Pfam" id="PF00152">
    <property type="entry name" value="tRNA-synt_2"/>
    <property type="match status" value="2"/>
</dbReference>
<dbReference type="InterPro" id="IPR012340">
    <property type="entry name" value="NA-bd_OB-fold"/>
</dbReference>